<accession>A0AAI9K4P5</accession>
<gene>
    <name evidence="1" type="ORF">COEU31_24840</name>
</gene>
<evidence type="ECO:0000313" key="1">
    <source>
        <dbReference type="EMBL" id="GFO95438.1"/>
    </source>
</evidence>
<organism evidence="1 2">
    <name type="scientific">Coprococcus eutactus</name>
    <dbReference type="NCBI Taxonomy" id="33043"/>
    <lineage>
        <taxon>Bacteria</taxon>
        <taxon>Bacillati</taxon>
        <taxon>Bacillota</taxon>
        <taxon>Clostridia</taxon>
        <taxon>Lachnospirales</taxon>
        <taxon>Lachnospiraceae</taxon>
        <taxon>Coprococcus</taxon>
    </lineage>
</organism>
<dbReference type="Proteomes" id="UP000660047">
    <property type="component" value="Unassembled WGS sequence"/>
</dbReference>
<dbReference type="AlphaFoldDB" id="A0AAI9K4P5"/>
<protein>
    <submittedName>
        <fullName evidence="1">Uncharacterized protein</fullName>
    </submittedName>
</protein>
<comment type="caution">
    <text evidence="1">The sequence shown here is derived from an EMBL/GenBank/DDBJ whole genome shotgun (WGS) entry which is preliminary data.</text>
</comment>
<proteinExistence type="predicted"/>
<reference evidence="1" key="1">
    <citation type="submission" date="2020-06" db="EMBL/GenBank/DDBJ databases">
        <title>Characterization of fructooligosaccharide metabolism and fructooligosaccharide-degrading enzymes in human commensal butyrate producers.</title>
        <authorList>
            <person name="Tanno H."/>
            <person name="Fujii T."/>
            <person name="Hirano K."/>
            <person name="Maeno S."/>
            <person name="Tonozuka T."/>
            <person name="Sakamoto M."/>
            <person name="Ohkuma M."/>
            <person name="Tochio T."/>
            <person name="Endo A."/>
        </authorList>
    </citation>
    <scope>NUCLEOTIDE SEQUENCE</scope>
    <source>
        <strain evidence="1">JCM 31265</strain>
    </source>
</reference>
<dbReference type="EMBL" id="BLYL01000018">
    <property type="protein sequence ID" value="GFO95438.1"/>
    <property type="molecule type" value="Genomic_DNA"/>
</dbReference>
<sequence length="67" mass="7404">MGQPAADTGFQAGTGSVETVIYNEIIRKLRRAAMEMKLDLSGGIHCCTPYFYGLREKTVQSKCNTNM</sequence>
<evidence type="ECO:0000313" key="2">
    <source>
        <dbReference type="Proteomes" id="UP000660047"/>
    </source>
</evidence>
<name>A0AAI9K4P5_9FIRM</name>